<protein>
    <submittedName>
        <fullName evidence="1">Uncharacterized protein</fullName>
    </submittedName>
</protein>
<dbReference type="RefSeq" id="WP_035024419.1">
    <property type="nucleotide sequence ID" value="NZ_KK073880.1"/>
</dbReference>
<dbReference type="HOGENOM" id="CLU_2071220_0_0_5"/>
<dbReference type="Proteomes" id="UP000019849">
    <property type="component" value="Unassembled WGS sequence"/>
</dbReference>
<evidence type="ECO:0000313" key="2">
    <source>
        <dbReference type="Proteomes" id="UP000019849"/>
    </source>
</evidence>
<dbReference type="STRING" id="69279.BG36_20915"/>
<proteinExistence type="predicted"/>
<accession>A0A011TDH2</accession>
<evidence type="ECO:0000313" key="1">
    <source>
        <dbReference type="EMBL" id="EXL09719.1"/>
    </source>
</evidence>
<organism evidence="1 2">
    <name type="scientific">Aquamicrobium defluvii</name>
    <dbReference type="NCBI Taxonomy" id="69279"/>
    <lineage>
        <taxon>Bacteria</taxon>
        <taxon>Pseudomonadati</taxon>
        <taxon>Pseudomonadota</taxon>
        <taxon>Alphaproteobacteria</taxon>
        <taxon>Hyphomicrobiales</taxon>
        <taxon>Phyllobacteriaceae</taxon>
        <taxon>Aquamicrobium</taxon>
    </lineage>
</organism>
<name>A0A011TDH2_9HYPH</name>
<dbReference type="PATRIC" id="fig|69279.3.peg.1120"/>
<dbReference type="AlphaFoldDB" id="A0A011TDH2"/>
<sequence>MRKVRTPEPELFPEFWAVWLPIARHTDGRGLARETFRKHVLNGAEPQDIIDGAKWFIRSMSDRDRQYVPLSSTWLNREAYLDLCDKERAYQARIAGMEQSTNVVSMKPAPRPANHFLSKLERGEVKLASGE</sequence>
<dbReference type="EMBL" id="JENY01000006">
    <property type="protein sequence ID" value="EXL09719.1"/>
    <property type="molecule type" value="Genomic_DNA"/>
</dbReference>
<comment type="caution">
    <text evidence="1">The sequence shown here is derived from an EMBL/GenBank/DDBJ whole genome shotgun (WGS) entry which is preliminary data.</text>
</comment>
<reference evidence="1 2" key="1">
    <citation type="submission" date="2014-02" db="EMBL/GenBank/DDBJ databases">
        <title>Aquamicrobium defluvii Genome sequencing.</title>
        <authorList>
            <person name="Wang X."/>
        </authorList>
    </citation>
    <scope>NUCLEOTIDE SEQUENCE [LARGE SCALE GENOMIC DNA]</scope>
    <source>
        <strain evidence="1 2">W13Z1</strain>
    </source>
</reference>
<gene>
    <name evidence="1" type="ORF">BG36_20915</name>
</gene>
<dbReference type="eggNOG" id="ENOG50345XP">
    <property type="taxonomic scope" value="Bacteria"/>
</dbReference>